<dbReference type="AlphaFoldDB" id="A0A1G7EIY5"/>
<proteinExistence type="predicted"/>
<dbReference type="OrthoDB" id="5738883at2"/>
<dbReference type="RefSeq" id="WP_092745999.1">
    <property type="nucleotide sequence ID" value="NZ_FMZC01000023.1"/>
</dbReference>
<organism evidence="3 4">
    <name type="scientific">Paracidovorax valerianellae</name>
    <dbReference type="NCBI Taxonomy" id="187868"/>
    <lineage>
        <taxon>Bacteria</taxon>
        <taxon>Pseudomonadati</taxon>
        <taxon>Pseudomonadota</taxon>
        <taxon>Betaproteobacteria</taxon>
        <taxon>Burkholderiales</taxon>
        <taxon>Comamonadaceae</taxon>
        <taxon>Paracidovorax</taxon>
    </lineage>
</organism>
<feature type="compositionally biased region" description="Basic and acidic residues" evidence="1">
    <location>
        <begin position="89"/>
        <end position="98"/>
    </location>
</feature>
<keyword evidence="2" id="KW-0732">Signal</keyword>
<keyword evidence="4" id="KW-1185">Reference proteome</keyword>
<name>A0A1G7EIY5_9BURK</name>
<evidence type="ECO:0000256" key="2">
    <source>
        <dbReference type="SAM" id="SignalP"/>
    </source>
</evidence>
<dbReference type="InterPro" id="IPR019110">
    <property type="entry name" value="Uncharacterised_RAQPRD"/>
</dbReference>
<protein>
    <submittedName>
        <fullName evidence="3">Integrative conjugative element protein, RAQPRD family</fullName>
    </submittedName>
</protein>
<feature type="chain" id="PRO_5011735407" evidence="2">
    <location>
        <begin position="36"/>
        <end position="112"/>
    </location>
</feature>
<reference evidence="3 4" key="1">
    <citation type="submission" date="2016-10" db="EMBL/GenBank/DDBJ databases">
        <authorList>
            <person name="de Groot N.N."/>
        </authorList>
    </citation>
    <scope>NUCLEOTIDE SEQUENCE [LARGE SCALE GENOMIC DNA]</scope>
    <source>
        <strain evidence="3 4">DSM 16619</strain>
    </source>
</reference>
<feature type="region of interest" description="Disordered" evidence="1">
    <location>
        <begin position="89"/>
        <end position="112"/>
    </location>
</feature>
<gene>
    <name evidence="3" type="ORF">SAMN05192589_12335</name>
</gene>
<sequence>MQSPPSHETGQRCRSAWLIALLMAAGAAATAPAHAGDEDTEREHLARIAHEIERVQAMVATAAQDAPNGQRVKFRYDWLASDLQMLREGIERHTDTPRQPRPVAPLRGDYRQ</sequence>
<evidence type="ECO:0000313" key="4">
    <source>
        <dbReference type="Proteomes" id="UP000198781"/>
    </source>
</evidence>
<evidence type="ECO:0000256" key="1">
    <source>
        <dbReference type="SAM" id="MobiDB-lite"/>
    </source>
</evidence>
<accession>A0A1G7EIY5</accession>
<dbReference type="Pfam" id="PF09686">
    <property type="entry name" value="Plasmid_RAQPRD"/>
    <property type="match status" value="1"/>
</dbReference>
<feature type="signal peptide" evidence="2">
    <location>
        <begin position="1"/>
        <end position="35"/>
    </location>
</feature>
<dbReference type="Proteomes" id="UP000198781">
    <property type="component" value="Unassembled WGS sequence"/>
</dbReference>
<dbReference type="EMBL" id="FMZC01000023">
    <property type="protein sequence ID" value="SDE63405.1"/>
    <property type="molecule type" value="Genomic_DNA"/>
</dbReference>
<dbReference type="STRING" id="187868.SAMN05192589_12335"/>
<evidence type="ECO:0000313" key="3">
    <source>
        <dbReference type="EMBL" id="SDE63405.1"/>
    </source>
</evidence>